<organism evidence="2">
    <name type="scientific">Arundo donax</name>
    <name type="common">Giant reed</name>
    <name type="synonym">Donax arundinaceus</name>
    <dbReference type="NCBI Taxonomy" id="35708"/>
    <lineage>
        <taxon>Eukaryota</taxon>
        <taxon>Viridiplantae</taxon>
        <taxon>Streptophyta</taxon>
        <taxon>Embryophyta</taxon>
        <taxon>Tracheophyta</taxon>
        <taxon>Spermatophyta</taxon>
        <taxon>Magnoliopsida</taxon>
        <taxon>Liliopsida</taxon>
        <taxon>Poales</taxon>
        <taxon>Poaceae</taxon>
        <taxon>PACMAD clade</taxon>
        <taxon>Arundinoideae</taxon>
        <taxon>Arundineae</taxon>
        <taxon>Arundo</taxon>
    </lineage>
</organism>
<dbReference type="PANTHER" id="PTHR21704">
    <property type="entry name" value="NIPPED-B-LIKE PROTEIN DELANGIN SCC2-RELATED"/>
    <property type="match status" value="1"/>
</dbReference>
<dbReference type="AlphaFoldDB" id="A0A0A9EA50"/>
<feature type="region of interest" description="Disordered" evidence="1">
    <location>
        <begin position="167"/>
        <end position="188"/>
    </location>
</feature>
<dbReference type="GO" id="GO:0034087">
    <property type="term" value="P:establishment of mitotic sister chromatid cohesion"/>
    <property type="evidence" value="ECO:0007669"/>
    <property type="project" value="TreeGrafter"/>
</dbReference>
<protein>
    <submittedName>
        <fullName evidence="2">Uncharacterized protein</fullName>
    </submittedName>
</protein>
<name>A0A0A9EA50_ARUDO</name>
<feature type="compositionally biased region" description="Acidic residues" evidence="1">
    <location>
        <begin position="174"/>
        <end position="184"/>
    </location>
</feature>
<reference evidence="2" key="1">
    <citation type="submission" date="2014-09" db="EMBL/GenBank/DDBJ databases">
        <authorList>
            <person name="Magalhaes I.L.F."/>
            <person name="Oliveira U."/>
            <person name="Santos F.R."/>
            <person name="Vidigal T.H.D.A."/>
            <person name="Brescovit A.D."/>
            <person name="Santos A.J."/>
        </authorList>
    </citation>
    <scope>NUCLEOTIDE SEQUENCE</scope>
    <source>
        <tissue evidence="2">Shoot tissue taken approximately 20 cm above the soil surface</tissue>
    </source>
</reference>
<proteinExistence type="predicted"/>
<dbReference type="GO" id="GO:0061775">
    <property type="term" value="F:cohesin loader activity"/>
    <property type="evidence" value="ECO:0007669"/>
    <property type="project" value="InterPro"/>
</dbReference>
<dbReference type="GO" id="GO:1990414">
    <property type="term" value="P:replication-born double-strand break repair via sister chromatid exchange"/>
    <property type="evidence" value="ECO:0007669"/>
    <property type="project" value="TreeGrafter"/>
</dbReference>
<accession>A0A0A9EA50</accession>
<dbReference type="GO" id="GO:0010468">
    <property type="term" value="P:regulation of gene expression"/>
    <property type="evidence" value="ECO:0007669"/>
    <property type="project" value="InterPro"/>
</dbReference>
<reference evidence="2" key="2">
    <citation type="journal article" date="2015" name="Data Brief">
        <title>Shoot transcriptome of the giant reed, Arundo donax.</title>
        <authorList>
            <person name="Barrero R.A."/>
            <person name="Guerrero F.D."/>
            <person name="Moolhuijzen P."/>
            <person name="Goolsby J.A."/>
            <person name="Tidwell J."/>
            <person name="Bellgard S.E."/>
            <person name="Bellgard M.I."/>
        </authorList>
    </citation>
    <scope>NUCLEOTIDE SEQUENCE</scope>
    <source>
        <tissue evidence="2">Shoot tissue taken approximately 20 cm above the soil surface</tissue>
    </source>
</reference>
<evidence type="ECO:0000313" key="2">
    <source>
        <dbReference type="EMBL" id="JAD96931.1"/>
    </source>
</evidence>
<evidence type="ECO:0000256" key="1">
    <source>
        <dbReference type="SAM" id="MobiDB-lite"/>
    </source>
</evidence>
<dbReference type="PANTHER" id="PTHR21704:SF18">
    <property type="entry name" value="NIPPED-B-LIKE PROTEIN"/>
    <property type="match status" value="1"/>
</dbReference>
<dbReference type="GO" id="GO:0140588">
    <property type="term" value="P:chromatin looping"/>
    <property type="evidence" value="ECO:0007669"/>
    <property type="project" value="InterPro"/>
</dbReference>
<dbReference type="GO" id="GO:0003682">
    <property type="term" value="F:chromatin binding"/>
    <property type="evidence" value="ECO:0007669"/>
    <property type="project" value="TreeGrafter"/>
</dbReference>
<dbReference type="GO" id="GO:0071169">
    <property type="term" value="P:establishment of protein localization to chromatin"/>
    <property type="evidence" value="ECO:0007669"/>
    <property type="project" value="TreeGrafter"/>
</dbReference>
<sequence>MDQHQDTVGVPTLSIDSHVMHEPGGYSDHNVGAISERMHNNPCSMSDVDIAKLQEDCLDAIALQLLLKLKRHLKIVYSLTDARCQAFSLKEPPKSGETLSKQNVPFNIGNNKISLPSCLQDVACVYQDFKTVLREDAMDFSVYTASVQKKRPTPRSSMRVRKTAITRVRGGGGGDDDDTDDEDWTGGPRVLDFSAPASNGGCVTRQRVQV</sequence>
<dbReference type="GO" id="GO:0090694">
    <property type="term" value="C:Scc2-Scc4 cohesin loading complex"/>
    <property type="evidence" value="ECO:0007669"/>
    <property type="project" value="TreeGrafter"/>
</dbReference>
<dbReference type="EMBL" id="GBRH01200964">
    <property type="protein sequence ID" value="JAD96931.1"/>
    <property type="molecule type" value="Transcribed_RNA"/>
</dbReference>
<dbReference type="InterPro" id="IPR033031">
    <property type="entry name" value="Scc2/Nipped-B"/>
</dbReference>